<dbReference type="InterPro" id="IPR014717">
    <property type="entry name" value="Transl_elong_EF1B/ribsomal_bS6"/>
</dbReference>
<keyword evidence="1" id="KW-0812">Transmembrane</keyword>
<dbReference type="Pfam" id="PF04350">
    <property type="entry name" value="PilO"/>
    <property type="match status" value="1"/>
</dbReference>
<accession>A0ABQ0U2U6</accession>
<dbReference type="PIRSF" id="PIRSF016482">
    <property type="entry name" value="PilO"/>
    <property type="match status" value="1"/>
</dbReference>
<dbReference type="Gene3D" id="3.30.70.60">
    <property type="match status" value="1"/>
</dbReference>
<reference evidence="2 3" key="1">
    <citation type="submission" date="2019-07" db="EMBL/GenBank/DDBJ databases">
        <title>Whole genome shotgun sequence of Halomonas halophila NBRC 102604.</title>
        <authorList>
            <person name="Hosoyama A."/>
            <person name="Uohara A."/>
            <person name="Ohji S."/>
            <person name="Ichikawa N."/>
        </authorList>
    </citation>
    <scope>NUCLEOTIDE SEQUENCE [LARGE SCALE GENOMIC DNA]</scope>
    <source>
        <strain evidence="2 3">NBRC 102604</strain>
    </source>
</reference>
<dbReference type="EMBL" id="BJUS01000010">
    <property type="protein sequence ID" value="GEK72737.1"/>
    <property type="molecule type" value="Genomic_DNA"/>
</dbReference>
<evidence type="ECO:0000313" key="2">
    <source>
        <dbReference type="EMBL" id="GEK72737.1"/>
    </source>
</evidence>
<dbReference type="PANTHER" id="PTHR39555">
    <property type="entry name" value="FIMBRIAL ASSEMBLY PROTEIN PILO-LIKE PROTEIN-RELATED"/>
    <property type="match status" value="1"/>
</dbReference>
<evidence type="ECO:0000313" key="3">
    <source>
        <dbReference type="Proteomes" id="UP000321121"/>
    </source>
</evidence>
<evidence type="ECO:0000256" key="1">
    <source>
        <dbReference type="SAM" id="Phobius"/>
    </source>
</evidence>
<organism evidence="2 3">
    <name type="scientific">Halomonas halophila</name>
    <dbReference type="NCBI Taxonomy" id="29573"/>
    <lineage>
        <taxon>Bacteria</taxon>
        <taxon>Pseudomonadati</taxon>
        <taxon>Pseudomonadota</taxon>
        <taxon>Gammaproteobacteria</taxon>
        <taxon>Oceanospirillales</taxon>
        <taxon>Halomonadaceae</taxon>
        <taxon>Halomonas</taxon>
    </lineage>
</organism>
<dbReference type="Proteomes" id="UP000321121">
    <property type="component" value="Unassembled WGS sequence"/>
</dbReference>
<dbReference type="PANTHER" id="PTHR39555:SF1">
    <property type="entry name" value="TYPE IV PILUS INNER MEMBRANE COMPONENT PILO"/>
    <property type="match status" value="1"/>
</dbReference>
<gene>
    <name evidence="2" type="primary">pilO</name>
    <name evidence="2" type="ORF">HHA04nite_12810</name>
</gene>
<keyword evidence="1" id="KW-1133">Transmembrane helix</keyword>
<sequence length="211" mass="23493">MNLAAEWRRLTDVELSELDIKEAGGWPVLLQLICCLLMVGLTFAGVYWYLAAPKAQALESARQEEARLLRDYRSKAAQAAHLPGMREQVEALDGRLEVLVGMLPSGPEIPSLIDDISEAAVDSQLTIDAIRLRSPVEREFYVERPFDIRVSGDYHRIGSFLAAVADLPRIVTQHDFTLAPSDDGRLELSMLARTYSYRPPQEAPSGEEEAP</sequence>
<keyword evidence="3" id="KW-1185">Reference proteome</keyword>
<comment type="caution">
    <text evidence="2">The sequence shown here is derived from an EMBL/GenBank/DDBJ whole genome shotgun (WGS) entry which is preliminary data.</text>
</comment>
<name>A0ABQ0U2U6_9GAMM</name>
<dbReference type="InterPro" id="IPR007445">
    <property type="entry name" value="PilO"/>
</dbReference>
<protein>
    <submittedName>
        <fullName evidence="2">Pilus assembly protein PilO</fullName>
    </submittedName>
</protein>
<proteinExistence type="predicted"/>
<dbReference type="RefSeq" id="WP_046078337.1">
    <property type="nucleotide sequence ID" value="NZ_BJUS01000010.1"/>
</dbReference>
<feature type="transmembrane region" description="Helical" evidence="1">
    <location>
        <begin position="28"/>
        <end position="50"/>
    </location>
</feature>
<keyword evidence="1" id="KW-0472">Membrane</keyword>